<dbReference type="GO" id="GO:0005737">
    <property type="term" value="C:cytoplasm"/>
    <property type="evidence" value="ECO:0007669"/>
    <property type="project" value="UniProtKB-SubCell"/>
</dbReference>
<dbReference type="HAMAP" id="MF_00082">
    <property type="entry name" value="ArgB"/>
    <property type="match status" value="1"/>
</dbReference>
<protein>
    <recommendedName>
        <fullName evidence="9">Acetylglutamate kinase</fullName>
        <ecNumber evidence="9">2.7.2.8</ecNumber>
    </recommendedName>
    <alternativeName>
        <fullName evidence="9">N-acetyl-L-glutamate 5-phosphotransferase</fullName>
    </alternativeName>
    <alternativeName>
        <fullName evidence="9">NAG kinase</fullName>
        <shortName evidence="9">NAGK</shortName>
    </alternativeName>
</protein>
<dbReference type="SUPFAM" id="SSF53633">
    <property type="entry name" value="Carbamate kinase-like"/>
    <property type="match status" value="1"/>
</dbReference>
<keyword evidence="4 9" id="KW-0808">Transferase</keyword>
<dbReference type="EMBL" id="CP035544">
    <property type="protein sequence ID" value="QBA65045.1"/>
    <property type="molecule type" value="Genomic_DNA"/>
</dbReference>
<comment type="pathway">
    <text evidence="1 9">Amino-acid biosynthesis; L-arginine biosynthesis; N(2)-acetyl-L-ornithine from L-glutamate: step 2/4.</text>
</comment>
<keyword evidence="9" id="KW-0963">Cytoplasm</keyword>
<dbReference type="Proteomes" id="UP000290889">
    <property type="component" value="Chromosome"/>
</dbReference>
<dbReference type="GO" id="GO:0005524">
    <property type="term" value="F:ATP binding"/>
    <property type="evidence" value="ECO:0007669"/>
    <property type="project" value="UniProtKB-UniRule"/>
</dbReference>
<keyword evidence="12" id="KW-1185">Reference proteome</keyword>
<dbReference type="NCBIfam" id="TIGR00761">
    <property type="entry name" value="argB"/>
    <property type="match status" value="1"/>
</dbReference>
<dbReference type="InterPro" id="IPR036393">
    <property type="entry name" value="AceGlu_kinase-like_sf"/>
</dbReference>
<evidence type="ECO:0000256" key="9">
    <source>
        <dbReference type="HAMAP-Rule" id="MF_00082"/>
    </source>
</evidence>
<sequence>MKPALSVIKIGGNIIEDSTELSRFLSSFSRVQGPKILVHGGGKKATSLSEKLGIKPSMVKGRRITDAQALEVAIMVYAGLVNKTIVSKLQALQCNALGLSGADAAVIKAIKRPVKSIDYGFAGDIVSIRTKTLLSFLETGLVPVFCALTDDGQGQLLNTNADTIASELAIALSSEYRTTLYYCFEKPGVLANVYDEASVISHINKQAYYSLLREKQISEGMLPKLENCFHALDHSVHKVCIGDITMLQAKSSNFTTLTL</sequence>
<comment type="subcellular location">
    <subcellularLocation>
        <location evidence="9">Cytoplasm</location>
    </subcellularLocation>
</comment>
<dbReference type="AlphaFoldDB" id="A0A411EBE0"/>
<dbReference type="PANTHER" id="PTHR23342">
    <property type="entry name" value="N-ACETYLGLUTAMATE SYNTHASE"/>
    <property type="match status" value="1"/>
</dbReference>
<feature type="binding site" evidence="9">
    <location>
        <position position="63"/>
    </location>
    <ligand>
        <name>substrate</name>
    </ligand>
</feature>
<dbReference type="InterPro" id="IPR001048">
    <property type="entry name" value="Asp/Glu/Uridylate_kinase"/>
</dbReference>
<dbReference type="InterPro" id="IPR037528">
    <property type="entry name" value="ArgB"/>
</dbReference>
<comment type="catalytic activity">
    <reaction evidence="8 9">
        <text>N-acetyl-L-glutamate + ATP = N-acetyl-L-glutamyl 5-phosphate + ADP</text>
        <dbReference type="Rhea" id="RHEA:14629"/>
        <dbReference type="ChEBI" id="CHEBI:30616"/>
        <dbReference type="ChEBI" id="CHEBI:44337"/>
        <dbReference type="ChEBI" id="CHEBI:57936"/>
        <dbReference type="ChEBI" id="CHEBI:456216"/>
        <dbReference type="EC" id="2.7.2.8"/>
    </reaction>
</comment>
<keyword evidence="2 9" id="KW-0055">Arginine biosynthesis</keyword>
<keyword evidence="5 9" id="KW-0547">Nucleotide-binding</keyword>
<evidence type="ECO:0000256" key="8">
    <source>
        <dbReference type="ARBA" id="ARBA00048141"/>
    </source>
</evidence>
<evidence type="ECO:0000256" key="1">
    <source>
        <dbReference type="ARBA" id="ARBA00004828"/>
    </source>
</evidence>
<feature type="binding site" evidence="9">
    <location>
        <position position="158"/>
    </location>
    <ligand>
        <name>substrate</name>
    </ligand>
</feature>
<dbReference type="Gene3D" id="3.40.1160.10">
    <property type="entry name" value="Acetylglutamate kinase-like"/>
    <property type="match status" value="1"/>
</dbReference>
<evidence type="ECO:0000256" key="3">
    <source>
        <dbReference type="ARBA" id="ARBA00022605"/>
    </source>
</evidence>
<dbReference type="OrthoDB" id="9803155at2"/>
<comment type="similarity">
    <text evidence="9">Belongs to the acetylglutamate kinase family. ArgB subfamily.</text>
</comment>
<dbReference type="UniPathway" id="UPA00068">
    <property type="reaction ID" value="UER00107"/>
</dbReference>
<accession>A0A411EBE0</accession>
<dbReference type="Pfam" id="PF00696">
    <property type="entry name" value="AA_kinase"/>
    <property type="match status" value="1"/>
</dbReference>
<keyword evidence="3 9" id="KW-0028">Amino-acid biosynthesis</keyword>
<feature type="site" description="Transition state stabilizer" evidence="9">
    <location>
        <position position="224"/>
    </location>
</feature>
<dbReference type="PANTHER" id="PTHR23342:SF0">
    <property type="entry name" value="N-ACETYLGLUTAMATE SYNTHASE, MITOCHONDRIAL"/>
    <property type="match status" value="1"/>
</dbReference>
<dbReference type="CDD" id="cd04238">
    <property type="entry name" value="AAK_NAGK-like"/>
    <property type="match status" value="1"/>
</dbReference>
<reference evidence="11 12" key="1">
    <citation type="submission" date="2019-01" db="EMBL/GenBank/DDBJ databases">
        <title>Muriicola soli sp. nov., isolated from soil.</title>
        <authorList>
            <person name="Kang H.J."/>
            <person name="Kim S.B."/>
        </authorList>
    </citation>
    <scope>NUCLEOTIDE SEQUENCE [LARGE SCALE GENOMIC DNA]</scope>
    <source>
        <strain evidence="11 12">MMS17-SY002</strain>
    </source>
</reference>
<evidence type="ECO:0000256" key="4">
    <source>
        <dbReference type="ARBA" id="ARBA00022679"/>
    </source>
</evidence>
<feature type="binding site" evidence="9">
    <location>
        <begin position="41"/>
        <end position="42"/>
    </location>
    <ligand>
        <name>substrate</name>
    </ligand>
</feature>
<keyword evidence="6 9" id="KW-0418">Kinase</keyword>
<dbReference type="PIRSF" id="PIRSF000728">
    <property type="entry name" value="NAGK"/>
    <property type="match status" value="1"/>
</dbReference>
<keyword evidence="7 9" id="KW-0067">ATP-binding</keyword>
<dbReference type="GO" id="GO:0003991">
    <property type="term" value="F:acetylglutamate kinase activity"/>
    <property type="evidence" value="ECO:0007669"/>
    <property type="project" value="UniProtKB-UniRule"/>
</dbReference>
<evidence type="ECO:0000256" key="7">
    <source>
        <dbReference type="ARBA" id="ARBA00022840"/>
    </source>
</evidence>
<evidence type="ECO:0000313" key="11">
    <source>
        <dbReference type="EMBL" id="QBA65045.1"/>
    </source>
</evidence>
<evidence type="ECO:0000259" key="10">
    <source>
        <dbReference type="Pfam" id="PF00696"/>
    </source>
</evidence>
<name>A0A411EBE0_9FLAO</name>
<dbReference type="InterPro" id="IPR004662">
    <property type="entry name" value="AcgluKinase_fam"/>
</dbReference>
<proteinExistence type="inferred from homology"/>
<evidence type="ECO:0000256" key="6">
    <source>
        <dbReference type="ARBA" id="ARBA00022777"/>
    </source>
</evidence>
<feature type="site" description="Transition state stabilizer" evidence="9">
    <location>
        <position position="9"/>
    </location>
</feature>
<dbReference type="KEGG" id="mur:EQY75_11225"/>
<feature type="domain" description="Aspartate/glutamate/uridylate kinase" evidence="10">
    <location>
        <begin position="7"/>
        <end position="242"/>
    </location>
</feature>
<gene>
    <name evidence="9 11" type="primary">argB</name>
    <name evidence="11" type="ORF">EQY75_11225</name>
</gene>
<dbReference type="GO" id="GO:0042450">
    <property type="term" value="P:L-arginine biosynthetic process via ornithine"/>
    <property type="evidence" value="ECO:0007669"/>
    <property type="project" value="UniProtKB-UniRule"/>
</dbReference>
<comment type="function">
    <text evidence="9">Catalyzes the ATP-dependent phosphorylation of N-acetyl-L-glutamate.</text>
</comment>
<dbReference type="RefSeq" id="WP_129605890.1">
    <property type="nucleotide sequence ID" value="NZ_CP035544.1"/>
</dbReference>
<evidence type="ECO:0000256" key="5">
    <source>
        <dbReference type="ARBA" id="ARBA00022741"/>
    </source>
</evidence>
<dbReference type="EC" id="2.7.2.8" evidence="9"/>
<evidence type="ECO:0000256" key="2">
    <source>
        <dbReference type="ARBA" id="ARBA00022571"/>
    </source>
</evidence>
<organism evidence="11 12">
    <name type="scientific">Muriicola soli</name>
    <dbReference type="NCBI Taxonomy" id="2507538"/>
    <lineage>
        <taxon>Bacteria</taxon>
        <taxon>Pseudomonadati</taxon>
        <taxon>Bacteroidota</taxon>
        <taxon>Flavobacteriia</taxon>
        <taxon>Flavobacteriales</taxon>
        <taxon>Flavobacteriaceae</taxon>
        <taxon>Muriicola</taxon>
    </lineage>
</organism>
<evidence type="ECO:0000313" key="12">
    <source>
        <dbReference type="Proteomes" id="UP000290889"/>
    </source>
</evidence>